<gene>
    <name evidence="2" type="primary">hypC</name>
    <name evidence="2" type="ORF">STSP2_00692</name>
</gene>
<dbReference type="NCBIfam" id="TIGR00074">
    <property type="entry name" value="hypC_hupF"/>
    <property type="match status" value="1"/>
</dbReference>
<dbReference type="OrthoDB" id="9806017at2"/>
<evidence type="ECO:0000256" key="1">
    <source>
        <dbReference type="ARBA" id="ARBA00006018"/>
    </source>
</evidence>
<evidence type="ECO:0000313" key="3">
    <source>
        <dbReference type="Proteomes" id="UP000189674"/>
    </source>
</evidence>
<dbReference type="InterPro" id="IPR019812">
    <property type="entry name" value="Hydgase_assmbl_chp_CS"/>
</dbReference>
<dbReference type="Pfam" id="PF01455">
    <property type="entry name" value="HupF_HypC"/>
    <property type="match status" value="1"/>
</dbReference>
<reference evidence="3" key="1">
    <citation type="submission" date="2017-02" db="EMBL/GenBank/DDBJ databases">
        <title>Comparative genomics and description of representatives of a novel lineage of planctomycetes thriving in anoxic sediments.</title>
        <authorList>
            <person name="Spring S."/>
            <person name="Bunk B."/>
            <person name="Sproer C."/>
        </authorList>
    </citation>
    <scope>NUCLEOTIDE SEQUENCE [LARGE SCALE GENOMIC DNA]</scope>
    <source>
        <strain evidence="3">ST-NAGAB-D1</strain>
    </source>
</reference>
<dbReference type="SUPFAM" id="SSF159127">
    <property type="entry name" value="HupF/HypC-like"/>
    <property type="match status" value="1"/>
</dbReference>
<dbReference type="GO" id="GO:1902670">
    <property type="term" value="F:carbon dioxide binding"/>
    <property type="evidence" value="ECO:0007669"/>
    <property type="project" value="TreeGrafter"/>
</dbReference>
<dbReference type="Proteomes" id="UP000189674">
    <property type="component" value="Chromosome"/>
</dbReference>
<name>A0A1U9NIJ1_9BACT</name>
<dbReference type="PROSITE" id="PS01097">
    <property type="entry name" value="HUPF_HYPC"/>
    <property type="match status" value="1"/>
</dbReference>
<dbReference type="PANTHER" id="PTHR35177:SF2">
    <property type="entry name" value="HYDROGENASE MATURATION FACTOR HYBG"/>
    <property type="match status" value="1"/>
</dbReference>
<comment type="similarity">
    <text evidence="1">Belongs to the HupF/HypC family.</text>
</comment>
<dbReference type="AlphaFoldDB" id="A0A1U9NIJ1"/>
<dbReference type="EMBL" id="CP019791">
    <property type="protein sequence ID" value="AQT67544.1"/>
    <property type="molecule type" value="Genomic_DNA"/>
</dbReference>
<accession>A0A1U9NIJ1</accession>
<keyword evidence="3" id="KW-1185">Reference proteome</keyword>
<dbReference type="FunFam" id="2.30.30.140:FF:000022">
    <property type="entry name" value="Hydrogenase assembly chaperone HybG"/>
    <property type="match status" value="1"/>
</dbReference>
<proteinExistence type="inferred from homology"/>
<dbReference type="PRINTS" id="PR00445">
    <property type="entry name" value="HUPFHYPC"/>
</dbReference>
<sequence length="80" mass="8981">MCLAVPARIIELEDDKAVADAMGNKWNVRTTLIPDLKVGDFVLVHAGFAISTLDEKEARETWDLFKEIEEFDDNSNRVSG</sequence>
<organism evidence="2 3">
    <name type="scientific">Anaerohalosphaera lusitana</name>
    <dbReference type="NCBI Taxonomy" id="1936003"/>
    <lineage>
        <taxon>Bacteria</taxon>
        <taxon>Pseudomonadati</taxon>
        <taxon>Planctomycetota</taxon>
        <taxon>Phycisphaerae</taxon>
        <taxon>Sedimentisphaerales</taxon>
        <taxon>Anaerohalosphaeraceae</taxon>
        <taxon>Anaerohalosphaera</taxon>
    </lineage>
</organism>
<evidence type="ECO:0000313" key="2">
    <source>
        <dbReference type="EMBL" id="AQT67544.1"/>
    </source>
</evidence>
<dbReference type="RefSeq" id="WP_146659836.1">
    <property type="nucleotide sequence ID" value="NZ_CP019791.1"/>
</dbReference>
<dbReference type="KEGG" id="alus:STSP2_00692"/>
<dbReference type="GO" id="GO:0051604">
    <property type="term" value="P:protein maturation"/>
    <property type="evidence" value="ECO:0007669"/>
    <property type="project" value="TreeGrafter"/>
</dbReference>
<dbReference type="GO" id="GO:0005506">
    <property type="term" value="F:iron ion binding"/>
    <property type="evidence" value="ECO:0007669"/>
    <property type="project" value="TreeGrafter"/>
</dbReference>
<protein>
    <submittedName>
        <fullName evidence="2">Hydrogenase isoenzymes formation protein HypC</fullName>
    </submittedName>
</protein>
<dbReference type="Gene3D" id="2.30.30.140">
    <property type="match status" value="1"/>
</dbReference>
<dbReference type="PANTHER" id="PTHR35177">
    <property type="entry name" value="HYDROGENASE MATURATION FACTOR HYBG"/>
    <property type="match status" value="1"/>
</dbReference>
<dbReference type="STRING" id="1936003.STSP2_00692"/>
<dbReference type="InterPro" id="IPR001109">
    <property type="entry name" value="Hydrogenase_HupF/HypC"/>
</dbReference>